<dbReference type="RefSeq" id="WP_341370045.1">
    <property type="nucleotide sequence ID" value="NZ_JBBPCO010000003.1"/>
</dbReference>
<reference evidence="1 2" key="1">
    <citation type="submission" date="2024-04" db="EMBL/GenBank/DDBJ databases">
        <authorList>
            <person name="Abashina T."/>
            <person name="Shaikin A."/>
        </authorList>
    </citation>
    <scope>NUCLEOTIDE SEQUENCE [LARGE SCALE GENOMIC DNA]</scope>
    <source>
        <strain evidence="1 2">AAFK</strain>
    </source>
</reference>
<gene>
    <name evidence="1" type="ORF">WOB96_04290</name>
</gene>
<name>A0ABU9D916_9PROT</name>
<dbReference type="Proteomes" id="UP001446205">
    <property type="component" value="Unassembled WGS sequence"/>
</dbReference>
<organism evidence="1 2">
    <name type="scientific">Thermithiobacillus plumbiphilus</name>
    <dbReference type="NCBI Taxonomy" id="1729899"/>
    <lineage>
        <taxon>Bacteria</taxon>
        <taxon>Pseudomonadati</taxon>
        <taxon>Pseudomonadota</taxon>
        <taxon>Acidithiobacillia</taxon>
        <taxon>Acidithiobacillales</taxon>
        <taxon>Thermithiobacillaceae</taxon>
        <taxon>Thermithiobacillus</taxon>
    </lineage>
</organism>
<accession>A0ABU9D916</accession>
<protein>
    <submittedName>
        <fullName evidence="1">Uncharacterized protein</fullName>
    </submittedName>
</protein>
<sequence length="104" mass="11946">MSTEELLPRTRFLDTLGLVRHEGKHLAYSLGRVFSQPVNAAWVRALEQRPELADINLAREYSLLFLDTYNRVRTFAAQRMDLKEADLPTLILIEGMTDFPGPEK</sequence>
<evidence type="ECO:0000313" key="1">
    <source>
        <dbReference type="EMBL" id="MEK8088978.1"/>
    </source>
</evidence>
<dbReference type="EMBL" id="JBBPCO010000003">
    <property type="protein sequence ID" value="MEK8088978.1"/>
    <property type="molecule type" value="Genomic_DNA"/>
</dbReference>
<proteinExistence type="predicted"/>
<keyword evidence="2" id="KW-1185">Reference proteome</keyword>
<evidence type="ECO:0000313" key="2">
    <source>
        <dbReference type="Proteomes" id="UP001446205"/>
    </source>
</evidence>
<comment type="caution">
    <text evidence="1">The sequence shown here is derived from an EMBL/GenBank/DDBJ whole genome shotgun (WGS) entry which is preliminary data.</text>
</comment>